<dbReference type="PANTHER" id="PTHR35008">
    <property type="entry name" value="BLL4482 PROTEIN-RELATED"/>
    <property type="match status" value="1"/>
</dbReference>
<dbReference type="InterPro" id="IPR009056">
    <property type="entry name" value="Cyt_c-like_dom"/>
</dbReference>
<dbReference type="PANTHER" id="PTHR35008:SF8">
    <property type="entry name" value="ALCOHOL DEHYDROGENASE CYTOCHROME C SUBUNIT"/>
    <property type="match status" value="1"/>
</dbReference>
<proteinExistence type="predicted"/>
<dbReference type="Gene3D" id="1.10.760.10">
    <property type="entry name" value="Cytochrome c-like domain"/>
    <property type="match status" value="1"/>
</dbReference>
<evidence type="ECO:0000256" key="2">
    <source>
        <dbReference type="ARBA" id="ARBA00022723"/>
    </source>
</evidence>
<name>A0ABV3ZH64_9BACT</name>
<evidence type="ECO:0000256" key="5">
    <source>
        <dbReference type="SAM" id="MobiDB-lite"/>
    </source>
</evidence>
<protein>
    <submittedName>
        <fullName evidence="8">Cytochrome c</fullName>
    </submittedName>
</protein>
<evidence type="ECO:0000256" key="3">
    <source>
        <dbReference type="ARBA" id="ARBA00023004"/>
    </source>
</evidence>
<dbReference type="EMBL" id="JAULBC010000004">
    <property type="protein sequence ID" value="MEX6688499.1"/>
    <property type="molecule type" value="Genomic_DNA"/>
</dbReference>
<dbReference type="InterPro" id="IPR051459">
    <property type="entry name" value="Cytochrome_c-type_DH"/>
</dbReference>
<keyword evidence="2 4" id="KW-0479">Metal-binding</keyword>
<feature type="region of interest" description="Disordered" evidence="5">
    <location>
        <begin position="64"/>
        <end position="94"/>
    </location>
</feature>
<evidence type="ECO:0000259" key="7">
    <source>
        <dbReference type="PROSITE" id="PS51007"/>
    </source>
</evidence>
<dbReference type="Pfam" id="PF13442">
    <property type="entry name" value="Cytochrome_CBB3"/>
    <property type="match status" value="1"/>
</dbReference>
<evidence type="ECO:0000313" key="8">
    <source>
        <dbReference type="EMBL" id="MEX6688499.1"/>
    </source>
</evidence>
<feature type="signal peptide" evidence="6">
    <location>
        <begin position="1"/>
        <end position="22"/>
    </location>
</feature>
<dbReference type="RefSeq" id="WP_369329908.1">
    <property type="nucleotide sequence ID" value="NZ_JAULBC010000004.1"/>
</dbReference>
<dbReference type="InterPro" id="IPR036909">
    <property type="entry name" value="Cyt_c-like_dom_sf"/>
</dbReference>
<keyword evidence="3 4" id="KW-0408">Iron</keyword>
<keyword evidence="6" id="KW-0732">Signal</keyword>
<dbReference type="PROSITE" id="PS51007">
    <property type="entry name" value="CYTC"/>
    <property type="match status" value="1"/>
</dbReference>
<evidence type="ECO:0000256" key="1">
    <source>
        <dbReference type="ARBA" id="ARBA00022617"/>
    </source>
</evidence>
<gene>
    <name evidence="8" type="ORF">QTN47_13380</name>
</gene>
<sequence>MKSKMTRTILLITILVAVASLAFTKKQQKPWAVPDKASKTANPVKADAASINTGKAEWAKHCQSCHGKTGKGDGTKSGGLKTHPGDFSAAATQSQSDGALFYKISEGRDEMPAFKKKIPDADDIWSVVNYMRTFKK</sequence>
<comment type="caution">
    <text evidence="8">The sequence shown here is derived from an EMBL/GenBank/DDBJ whole genome shotgun (WGS) entry which is preliminary data.</text>
</comment>
<keyword evidence="1 4" id="KW-0349">Heme</keyword>
<dbReference type="SUPFAM" id="SSF46626">
    <property type="entry name" value="Cytochrome c"/>
    <property type="match status" value="1"/>
</dbReference>
<evidence type="ECO:0000313" key="9">
    <source>
        <dbReference type="Proteomes" id="UP001560573"/>
    </source>
</evidence>
<evidence type="ECO:0000256" key="4">
    <source>
        <dbReference type="PROSITE-ProRule" id="PRU00433"/>
    </source>
</evidence>
<reference evidence="8 9" key="1">
    <citation type="submission" date="2023-07" db="EMBL/GenBank/DDBJ databases">
        <authorList>
            <person name="Lian W.-H."/>
        </authorList>
    </citation>
    <scope>NUCLEOTIDE SEQUENCE [LARGE SCALE GENOMIC DNA]</scope>
    <source>
        <strain evidence="8 9">SYSU DXS3180</strain>
    </source>
</reference>
<organism evidence="8 9">
    <name type="scientific">Danxiaibacter flavus</name>
    <dbReference type="NCBI Taxonomy" id="3049108"/>
    <lineage>
        <taxon>Bacteria</taxon>
        <taxon>Pseudomonadati</taxon>
        <taxon>Bacteroidota</taxon>
        <taxon>Chitinophagia</taxon>
        <taxon>Chitinophagales</taxon>
        <taxon>Chitinophagaceae</taxon>
        <taxon>Danxiaibacter</taxon>
    </lineage>
</organism>
<feature type="domain" description="Cytochrome c" evidence="7">
    <location>
        <begin position="49"/>
        <end position="135"/>
    </location>
</feature>
<evidence type="ECO:0000256" key="6">
    <source>
        <dbReference type="SAM" id="SignalP"/>
    </source>
</evidence>
<accession>A0ABV3ZH64</accession>
<keyword evidence="9" id="KW-1185">Reference proteome</keyword>
<dbReference type="Proteomes" id="UP001560573">
    <property type="component" value="Unassembled WGS sequence"/>
</dbReference>
<feature type="chain" id="PRO_5045768440" evidence="6">
    <location>
        <begin position="23"/>
        <end position="136"/>
    </location>
</feature>